<dbReference type="InterPro" id="IPR041267">
    <property type="entry name" value="NLRP_HD2"/>
</dbReference>
<dbReference type="Pfam" id="PF13516">
    <property type="entry name" value="LRR_6"/>
    <property type="match status" value="2"/>
</dbReference>
<dbReference type="InterPro" id="IPR001611">
    <property type="entry name" value="Leu-rich_rpt"/>
</dbReference>
<evidence type="ECO:0000313" key="9">
    <source>
        <dbReference type="EMBL" id="MED6262839.1"/>
    </source>
</evidence>
<protein>
    <submittedName>
        <fullName evidence="9">Uncharacterized protein</fullName>
    </submittedName>
</protein>
<dbReference type="Pfam" id="PF17776">
    <property type="entry name" value="NLRC4_HD2"/>
    <property type="match status" value="1"/>
</dbReference>
<organism evidence="9 10">
    <name type="scientific">Ataeniobius toweri</name>
    <dbReference type="NCBI Taxonomy" id="208326"/>
    <lineage>
        <taxon>Eukaryota</taxon>
        <taxon>Metazoa</taxon>
        <taxon>Chordata</taxon>
        <taxon>Craniata</taxon>
        <taxon>Vertebrata</taxon>
        <taxon>Euteleostomi</taxon>
        <taxon>Actinopterygii</taxon>
        <taxon>Neopterygii</taxon>
        <taxon>Teleostei</taxon>
        <taxon>Neoteleostei</taxon>
        <taxon>Acanthomorphata</taxon>
        <taxon>Ovalentaria</taxon>
        <taxon>Atherinomorphae</taxon>
        <taxon>Cyprinodontiformes</taxon>
        <taxon>Goodeidae</taxon>
        <taxon>Ataeniobius</taxon>
    </lineage>
</organism>
<comment type="caution">
    <text evidence="9">The sequence shown here is derived from an EMBL/GenBank/DDBJ whole genome shotgun (WGS) entry which is preliminary data.</text>
</comment>
<keyword evidence="3" id="KW-0433">Leucine-rich repeat</keyword>
<dbReference type="Proteomes" id="UP001345963">
    <property type="component" value="Unassembled WGS sequence"/>
</dbReference>
<evidence type="ECO:0000256" key="1">
    <source>
        <dbReference type="ARBA" id="ARBA00004496"/>
    </source>
</evidence>
<evidence type="ECO:0000256" key="3">
    <source>
        <dbReference type="ARBA" id="ARBA00022614"/>
    </source>
</evidence>
<feature type="domain" description="NOD1/2 winged helix" evidence="8">
    <location>
        <begin position="33"/>
        <end position="93"/>
    </location>
</feature>
<dbReference type="InterPro" id="IPR032675">
    <property type="entry name" value="LRR_dom_sf"/>
</dbReference>
<evidence type="ECO:0000256" key="6">
    <source>
        <dbReference type="ARBA" id="ARBA00022840"/>
    </source>
</evidence>
<evidence type="ECO:0000256" key="2">
    <source>
        <dbReference type="ARBA" id="ARBA00022490"/>
    </source>
</evidence>
<evidence type="ECO:0000256" key="4">
    <source>
        <dbReference type="ARBA" id="ARBA00022737"/>
    </source>
</evidence>
<feature type="domain" description="NACHT LRR and PYD" evidence="7">
    <location>
        <begin position="95"/>
        <end position="224"/>
    </location>
</feature>
<evidence type="ECO:0000313" key="10">
    <source>
        <dbReference type="Proteomes" id="UP001345963"/>
    </source>
</evidence>
<keyword evidence="4" id="KW-0677">Repeat</keyword>
<dbReference type="Gene3D" id="3.80.10.10">
    <property type="entry name" value="Ribonuclease Inhibitor"/>
    <property type="match status" value="1"/>
</dbReference>
<keyword evidence="6" id="KW-0067">ATP-binding</keyword>
<reference evidence="9 10" key="1">
    <citation type="submission" date="2021-07" db="EMBL/GenBank/DDBJ databases">
        <authorList>
            <person name="Palmer J.M."/>
        </authorList>
    </citation>
    <scope>NUCLEOTIDE SEQUENCE [LARGE SCALE GENOMIC DNA]</scope>
    <source>
        <strain evidence="9 10">AT_MEX2019</strain>
        <tissue evidence="9">Muscle</tissue>
    </source>
</reference>
<keyword evidence="10" id="KW-1185">Reference proteome</keyword>
<dbReference type="PANTHER" id="PTHR24106">
    <property type="entry name" value="NACHT, LRR AND CARD DOMAINS-CONTAINING"/>
    <property type="match status" value="1"/>
</dbReference>
<dbReference type="SUPFAM" id="SSF52047">
    <property type="entry name" value="RNI-like"/>
    <property type="match status" value="1"/>
</dbReference>
<evidence type="ECO:0000256" key="5">
    <source>
        <dbReference type="ARBA" id="ARBA00022741"/>
    </source>
</evidence>
<keyword evidence="5" id="KW-0547">Nucleotide-binding</keyword>
<dbReference type="SMART" id="SM00368">
    <property type="entry name" value="LRR_RI"/>
    <property type="match status" value="3"/>
</dbReference>
<dbReference type="Pfam" id="PF17779">
    <property type="entry name" value="WHD_NOD2"/>
    <property type="match status" value="1"/>
</dbReference>
<evidence type="ECO:0000259" key="7">
    <source>
        <dbReference type="Pfam" id="PF17776"/>
    </source>
</evidence>
<dbReference type="InterPro" id="IPR051261">
    <property type="entry name" value="NLR"/>
</dbReference>
<evidence type="ECO:0000259" key="8">
    <source>
        <dbReference type="Pfam" id="PF17779"/>
    </source>
</evidence>
<keyword evidence="2" id="KW-0963">Cytoplasm</keyword>
<sequence>MYIHFLVVQTKVNKVKYDGGTETDPLWSPESRKMIESLGKLAFDQLQKGNLIFYESDLTECGIDIRAASVYSGLFTQIFREERGFYQDKMFCFVHLSVQEFLAALHVHLTIIISGVNLLEEQKTAENSEMSDAKSNFYLNAVNKALQSPNGHLDLFLRFLLGFSMQANQTLLGGLVKKPERSLDTNKKTVSYIKKQISGKLSAEKSINLLHCLNELNDRSIVKEIQDCLRSGRLSSAKLSPAQWSALAFISLSSKEDLDVFDLKKYFASDEALLGLFPVVKTSKRVLLSGCNLSDRSWEPLSSSLCCPSSCLMELDLSNNDVKDSGVKLLSAGLESPHCKLETLRLSGCLITEEGSASLASALKSSPNHLRVLDLSYNNPGEAGVKLVSFGLDNQHCRLKTISDNPHGDRGQRVH</sequence>
<gene>
    <name evidence="9" type="ORF">ATANTOWER_027373</name>
</gene>
<dbReference type="InterPro" id="IPR041075">
    <property type="entry name" value="NOD1/2_WH"/>
</dbReference>
<proteinExistence type="predicted"/>
<name>A0ABU7CMU0_9TELE</name>
<comment type="subcellular location">
    <subcellularLocation>
        <location evidence="1">Cytoplasm</location>
    </subcellularLocation>
</comment>
<dbReference type="EMBL" id="JAHUTI010095177">
    <property type="protein sequence ID" value="MED6262839.1"/>
    <property type="molecule type" value="Genomic_DNA"/>
</dbReference>
<accession>A0ABU7CMU0</accession>